<dbReference type="Pfam" id="PF01148">
    <property type="entry name" value="CTP_transf_1"/>
    <property type="match status" value="1"/>
</dbReference>
<feature type="transmembrane region" description="Helical" evidence="19">
    <location>
        <begin position="73"/>
        <end position="93"/>
    </location>
</feature>
<evidence type="ECO:0000256" key="4">
    <source>
        <dbReference type="ARBA" id="ARBA00005189"/>
    </source>
</evidence>
<evidence type="ECO:0000256" key="7">
    <source>
        <dbReference type="ARBA" id="ARBA00019373"/>
    </source>
</evidence>
<dbReference type="PANTHER" id="PTHR46382:SF1">
    <property type="entry name" value="PHOSPHATIDATE CYTIDYLYLTRANSFERASE"/>
    <property type="match status" value="1"/>
</dbReference>
<evidence type="ECO:0000256" key="16">
    <source>
        <dbReference type="ARBA" id="ARBA00023209"/>
    </source>
</evidence>
<proteinExistence type="inferred from homology"/>
<evidence type="ECO:0000256" key="18">
    <source>
        <dbReference type="RuleBase" id="RU003938"/>
    </source>
</evidence>
<evidence type="ECO:0000256" key="8">
    <source>
        <dbReference type="ARBA" id="ARBA00022475"/>
    </source>
</evidence>
<comment type="subcellular location">
    <subcellularLocation>
        <location evidence="2">Cell membrane</location>
        <topology evidence="2">Multi-pass membrane protein</topology>
    </subcellularLocation>
</comment>
<evidence type="ECO:0000256" key="19">
    <source>
        <dbReference type="SAM" id="Phobius"/>
    </source>
</evidence>
<comment type="catalytic activity">
    <reaction evidence="1 18">
        <text>a 1,2-diacyl-sn-glycero-3-phosphate + CTP + H(+) = a CDP-1,2-diacyl-sn-glycerol + diphosphate</text>
        <dbReference type="Rhea" id="RHEA:16229"/>
        <dbReference type="ChEBI" id="CHEBI:15378"/>
        <dbReference type="ChEBI" id="CHEBI:33019"/>
        <dbReference type="ChEBI" id="CHEBI:37563"/>
        <dbReference type="ChEBI" id="CHEBI:58332"/>
        <dbReference type="ChEBI" id="CHEBI:58608"/>
        <dbReference type="EC" id="2.7.7.41"/>
    </reaction>
</comment>
<evidence type="ECO:0000256" key="5">
    <source>
        <dbReference type="ARBA" id="ARBA00010185"/>
    </source>
</evidence>
<keyword evidence="12 18" id="KW-0548">Nucleotidyltransferase</keyword>
<evidence type="ECO:0000256" key="12">
    <source>
        <dbReference type="ARBA" id="ARBA00022695"/>
    </source>
</evidence>
<gene>
    <name evidence="20" type="ORF">PQ457_05885</name>
</gene>
<keyword evidence="17" id="KW-1208">Phospholipid metabolism</keyword>
<evidence type="ECO:0000256" key="1">
    <source>
        <dbReference type="ARBA" id="ARBA00001698"/>
    </source>
</evidence>
<feature type="transmembrane region" description="Helical" evidence="19">
    <location>
        <begin position="43"/>
        <end position="61"/>
    </location>
</feature>
<dbReference type="InterPro" id="IPR000374">
    <property type="entry name" value="PC_trans"/>
</dbReference>
<protein>
    <recommendedName>
        <fullName evidence="7 18">Phosphatidate cytidylyltransferase</fullName>
        <ecNumber evidence="6 18">2.7.7.41</ecNumber>
    </recommendedName>
</protein>
<sequence length="248" mass="25773">MAVAEGEGAAAPKKNSDLKARTLSAIVMVAVAGGALWLGGLPWMVFVLLVATGVLWEWSKLSRAIVASWWARVLWLVAGVAYVGLAAEMLIVLRAEDTVSVMIPVLAVIATDIGAYFAGRTFGGPKIAPKISPSKTWSGLVGGAIGASLAVGAVQAYALWRAAREMAALHLTSTTSPLAINWLEVVAAGVLAAIIAQTGDFFESWMKRRAGVKDSGHLIPGHGGLFDRVDGLLAVLFVAGVIGAVGRF</sequence>
<dbReference type="GO" id="GO:0004605">
    <property type="term" value="F:phosphatidate cytidylyltransferase activity"/>
    <property type="evidence" value="ECO:0007669"/>
    <property type="project" value="UniProtKB-EC"/>
</dbReference>
<keyword evidence="15 19" id="KW-0472">Membrane</keyword>
<evidence type="ECO:0000256" key="17">
    <source>
        <dbReference type="ARBA" id="ARBA00023264"/>
    </source>
</evidence>
<keyword evidence="8" id="KW-1003">Cell membrane</keyword>
<comment type="pathway">
    <text evidence="4">Lipid metabolism.</text>
</comment>
<keyword evidence="10 18" id="KW-0808">Transferase</keyword>
<dbReference type="EC" id="2.7.7.41" evidence="6 18"/>
<keyword evidence="11 18" id="KW-0812">Transmembrane</keyword>
<dbReference type="PROSITE" id="PS01315">
    <property type="entry name" value="CDS"/>
    <property type="match status" value="1"/>
</dbReference>
<keyword evidence="9" id="KW-0444">Lipid biosynthesis</keyword>
<comment type="similarity">
    <text evidence="5 18">Belongs to the CDS family.</text>
</comment>
<dbReference type="RefSeq" id="WP_273618807.1">
    <property type="nucleotide sequence ID" value="NZ_CP117417.1"/>
</dbReference>
<dbReference type="EMBL" id="CP117417">
    <property type="protein sequence ID" value="WCT78494.1"/>
    <property type="molecule type" value="Genomic_DNA"/>
</dbReference>
<keyword evidence="14" id="KW-0443">Lipid metabolism</keyword>
<evidence type="ECO:0000256" key="15">
    <source>
        <dbReference type="ARBA" id="ARBA00023136"/>
    </source>
</evidence>
<feature type="transmembrane region" description="Helical" evidence="19">
    <location>
        <begin position="140"/>
        <end position="160"/>
    </location>
</feature>
<evidence type="ECO:0000313" key="21">
    <source>
        <dbReference type="Proteomes" id="UP001218231"/>
    </source>
</evidence>
<reference evidence="20 21" key="1">
    <citation type="submission" date="2023-02" db="EMBL/GenBank/DDBJ databases">
        <title>Genome sequence of Novosphingobium humi KACC 19094.</title>
        <authorList>
            <person name="Kim S."/>
            <person name="Heo J."/>
            <person name="Kwon S.-W."/>
        </authorList>
    </citation>
    <scope>NUCLEOTIDE SEQUENCE [LARGE SCALE GENOMIC DNA]</scope>
    <source>
        <strain evidence="20 21">KACC 19094</strain>
    </source>
</reference>
<accession>A0ABY7U2B8</accession>
<organism evidence="20 21">
    <name type="scientific">Novosphingobium humi</name>
    <dbReference type="NCBI Taxonomy" id="2282397"/>
    <lineage>
        <taxon>Bacteria</taxon>
        <taxon>Pseudomonadati</taxon>
        <taxon>Pseudomonadota</taxon>
        <taxon>Alphaproteobacteria</taxon>
        <taxon>Sphingomonadales</taxon>
        <taxon>Sphingomonadaceae</taxon>
        <taxon>Novosphingobium</taxon>
    </lineage>
</organism>
<evidence type="ECO:0000256" key="6">
    <source>
        <dbReference type="ARBA" id="ARBA00012487"/>
    </source>
</evidence>
<dbReference type="PANTHER" id="PTHR46382">
    <property type="entry name" value="PHOSPHATIDATE CYTIDYLYLTRANSFERASE"/>
    <property type="match status" value="1"/>
</dbReference>
<evidence type="ECO:0000256" key="10">
    <source>
        <dbReference type="ARBA" id="ARBA00022679"/>
    </source>
</evidence>
<dbReference type="Proteomes" id="UP001218231">
    <property type="component" value="Chromosome"/>
</dbReference>
<evidence type="ECO:0000256" key="11">
    <source>
        <dbReference type="ARBA" id="ARBA00022692"/>
    </source>
</evidence>
<name>A0ABY7U2B8_9SPHN</name>
<evidence type="ECO:0000256" key="13">
    <source>
        <dbReference type="ARBA" id="ARBA00022989"/>
    </source>
</evidence>
<evidence type="ECO:0000256" key="14">
    <source>
        <dbReference type="ARBA" id="ARBA00023098"/>
    </source>
</evidence>
<evidence type="ECO:0000256" key="3">
    <source>
        <dbReference type="ARBA" id="ARBA00005119"/>
    </source>
</evidence>
<keyword evidence="21" id="KW-1185">Reference proteome</keyword>
<evidence type="ECO:0000313" key="20">
    <source>
        <dbReference type="EMBL" id="WCT78494.1"/>
    </source>
</evidence>
<keyword evidence="13 19" id="KW-1133">Transmembrane helix</keyword>
<feature type="transmembrane region" description="Helical" evidence="19">
    <location>
        <begin position="99"/>
        <end position="119"/>
    </location>
</feature>
<evidence type="ECO:0000256" key="2">
    <source>
        <dbReference type="ARBA" id="ARBA00004651"/>
    </source>
</evidence>
<keyword evidence="16" id="KW-0594">Phospholipid biosynthesis</keyword>
<feature type="transmembrane region" description="Helical" evidence="19">
    <location>
        <begin position="180"/>
        <end position="199"/>
    </location>
</feature>
<comment type="pathway">
    <text evidence="3 18">Phospholipid metabolism; CDP-diacylglycerol biosynthesis; CDP-diacylglycerol from sn-glycerol 3-phosphate: step 3/3.</text>
</comment>
<evidence type="ECO:0000256" key="9">
    <source>
        <dbReference type="ARBA" id="ARBA00022516"/>
    </source>
</evidence>